<dbReference type="GO" id="GO:0005886">
    <property type="term" value="C:plasma membrane"/>
    <property type="evidence" value="ECO:0007669"/>
    <property type="project" value="TreeGrafter"/>
</dbReference>
<gene>
    <name evidence="3" type="primary">bglF_3</name>
    <name evidence="3" type="ORF">NCTC9140_05713</name>
</gene>
<dbReference type="PROSITE" id="PS51103">
    <property type="entry name" value="PTS_EIIC_TYPE_1"/>
    <property type="match status" value="1"/>
</dbReference>
<proteinExistence type="predicted"/>
<dbReference type="PANTHER" id="PTHR30175">
    <property type="entry name" value="PHOSPHOTRANSFERASE SYSTEM TRANSPORT PROTEIN"/>
    <property type="match status" value="1"/>
</dbReference>
<evidence type="ECO:0000313" key="4">
    <source>
        <dbReference type="Proteomes" id="UP000254938"/>
    </source>
</evidence>
<name>A0A377TWP9_KLEPN</name>
<keyword evidence="1" id="KW-0812">Transmembrane</keyword>
<dbReference type="GO" id="GO:0009401">
    <property type="term" value="P:phosphoenolpyruvate-dependent sugar phosphotransferase system"/>
    <property type="evidence" value="ECO:0007669"/>
    <property type="project" value="TreeGrafter"/>
</dbReference>
<reference evidence="3 4" key="1">
    <citation type="submission" date="2018-06" db="EMBL/GenBank/DDBJ databases">
        <authorList>
            <consortium name="Pathogen Informatics"/>
            <person name="Doyle S."/>
        </authorList>
    </citation>
    <scope>NUCLEOTIDE SEQUENCE [LARGE SCALE GENOMIC DNA]</scope>
    <source>
        <strain evidence="3 4">NCTC9140</strain>
    </source>
</reference>
<dbReference type="Proteomes" id="UP000254938">
    <property type="component" value="Unassembled WGS sequence"/>
</dbReference>
<feature type="domain" description="PTS EIIC type-1" evidence="2">
    <location>
        <begin position="1"/>
        <end position="87"/>
    </location>
</feature>
<feature type="transmembrane region" description="Helical" evidence="1">
    <location>
        <begin position="21"/>
        <end position="44"/>
    </location>
</feature>
<keyword evidence="1" id="KW-1133">Transmembrane helix</keyword>
<dbReference type="PANTHER" id="PTHR30175:SF1">
    <property type="entry name" value="PTS SYSTEM ARBUTIN-, CELLOBIOSE-, AND SALICIN-SPECIFIC EIIBC COMPONENT-RELATED"/>
    <property type="match status" value="1"/>
</dbReference>
<feature type="transmembrane region" description="Helical" evidence="1">
    <location>
        <begin position="56"/>
        <end position="81"/>
    </location>
</feature>
<dbReference type="InterPro" id="IPR050558">
    <property type="entry name" value="PTS_Sugar-Specific_Components"/>
</dbReference>
<organism evidence="3 4">
    <name type="scientific">Klebsiella pneumoniae</name>
    <dbReference type="NCBI Taxonomy" id="573"/>
    <lineage>
        <taxon>Bacteria</taxon>
        <taxon>Pseudomonadati</taxon>
        <taxon>Pseudomonadota</taxon>
        <taxon>Gammaproteobacteria</taxon>
        <taxon>Enterobacterales</taxon>
        <taxon>Enterobacteriaceae</taxon>
        <taxon>Klebsiella/Raoultella group</taxon>
        <taxon>Klebsiella</taxon>
        <taxon>Klebsiella pneumoniae complex</taxon>
    </lineage>
</organism>
<dbReference type="EMBL" id="UGKQ01000007">
    <property type="protein sequence ID" value="STS83929.1"/>
    <property type="molecule type" value="Genomic_DNA"/>
</dbReference>
<dbReference type="AlphaFoldDB" id="A0A377TWP9"/>
<protein>
    <submittedName>
        <fullName evidence="3">PTS system transporter</fullName>
    </submittedName>
</protein>
<sequence>MVCCWLERKSNALLPSSMKNFFSPAICLAVVVPLTFLVIGPVATWLSHLLANGYQFIYAFAPWLAGAVLGAMWQVCVIFGLHWGWCR</sequence>
<dbReference type="GO" id="GO:0090589">
    <property type="term" value="F:protein-phosphocysteine-trehalose phosphotransferase system transporter activity"/>
    <property type="evidence" value="ECO:0007669"/>
    <property type="project" value="TreeGrafter"/>
</dbReference>
<dbReference type="GO" id="GO:0015771">
    <property type="term" value="P:trehalose transport"/>
    <property type="evidence" value="ECO:0007669"/>
    <property type="project" value="TreeGrafter"/>
</dbReference>
<keyword evidence="1" id="KW-0472">Membrane</keyword>
<evidence type="ECO:0000313" key="3">
    <source>
        <dbReference type="EMBL" id="STS83929.1"/>
    </source>
</evidence>
<evidence type="ECO:0000259" key="2">
    <source>
        <dbReference type="PROSITE" id="PS51103"/>
    </source>
</evidence>
<evidence type="ECO:0000256" key="1">
    <source>
        <dbReference type="SAM" id="Phobius"/>
    </source>
</evidence>
<dbReference type="InterPro" id="IPR013013">
    <property type="entry name" value="PTS_EIIC_1"/>
</dbReference>
<accession>A0A377TWP9</accession>